<organism evidence="2 3">
    <name type="scientific">Mycobacterium phage Xula</name>
    <dbReference type="NCBI Taxonomy" id="2599884"/>
    <lineage>
        <taxon>Viruses</taxon>
        <taxon>Duplodnaviria</taxon>
        <taxon>Heunggongvirae</taxon>
        <taxon>Uroviricota</taxon>
        <taxon>Caudoviricetes</taxon>
        <taxon>Chebruvirinae</taxon>
        <taxon>Brujitavirus</taxon>
        <taxon>Brujitavirus xula</taxon>
    </lineage>
</organism>
<proteinExistence type="predicted"/>
<evidence type="ECO:0000313" key="2">
    <source>
        <dbReference type="EMBL" id="QFG11106.1"/>
    </source>
</evidence>
<keyword evidence="3" id="KW-1185">Reference proteome</keyword>
<dbReference type="GeneID" id="65122115"/>
<dbReference type="RefSeq" id="YP_010104173.1">
    <property type="nucleotide sequence ID" value="NC_055815.1"/>
</dbReference>
<gene>
    <name evidence="2" type="primary">33</name>
    <name evidence="2" type="ORF">PBI_XULA_33</name>
</gene>
<accession>A0A5J6TKH6</accession>
<dbReference type="Proteomes" id="UP000326015">
    <property type="component" value="Segment"/>
</dbReference>
<reference evidence="2 3" key="1">
    <citation type="submission" date="2019-07" db="EMBL/GenBank/DDBJ databases">
        <authorList>
            <person name="Aull H.A."/>
            <person name="Stoner T.H."/>
            <person name="Garlena R.A."/>
            <person name="Russell D.A."/>
            <person name="Pope W.H."/>
            <person name="Jacobs-Sera D."/>
            <person name="Hatfull G.F."/>
        </authorList>
    </citation>
    <scope>NUCLEOTIDE SEQUENCE [LARGE SCALE GENOMIC DNA]</scope>
</reference>
<feature type="compositionally biased region" description="Acidic residues" evidence="1">
    <location>
        <begin position="1"/>
        <end position="10"/>
    </location>
</feature>
<sequence>MTDNFVDLDDLNLPRTNAPQQPFPPDACTHGCRCTHAAGEVSAGNPRTTAPSPAGPGLLAEIRDAVFQVRVIADEWLKQIGDRAINRALSRDFGLTYDKALDAAAEALAEAEAEYEVYEPVADEEPMQVGHEDLAAHITASMLAAGLTDATNRAIAHIASDLLADFHITNK</sequence>
<feature type="region of interest" description="Disordered" evidence="1">
    <location>
        <begin position="1"/>
        <end position="22"/>
    </location>
</feature>
<evidence type="ECO:0000256" key="1">
    <source>
        <dbReference type="SAM" id="MobiDB-lite"/>
    </source>
</evidence>
<name>A0A5J6TKH6_9CAUD</name>
<dbReference type="EMBL" id="MN234195">
    <property type="protein sequence ID" value="QFG11106.1"/>
    <property type="molecule type" value="Genomic_DNA"/>
</dbReference>
<dbReference type="KEGG" id="vg:65122115"/>
<protein>
    <submittedName>
        <fullName evidence="2">Uncharacterized protein</fullName>
    </submittedName>
</protein>
<evidence type="ECO:0000313" key="3">
    <source>
        <dbReference type="Proteomes" id="UP000326015"/>
    </source>
</evidence>